<comment type="caution">
    <text evidence="2">The sequence shown here is derived from an EMBL/GenBank/DDBJ whole genome shotgun (WGS) entry which is preliminary data.</text>
</comment>
<name>X6LRD5_RETFI</name>
<evidence type="ECO:0000313" key="3">
    <source>
        <dbReference type="Proteomes" id="UP000023152"/>
    </source>
</evidence>
<dbReference type="InterPro" id="IPR016024">
    <property type="entry name" value="ARM-type_fold"/>
</dbReference>
<accession>X6LRD5</accession>
<feature type="region of interest" description="Disordered" evidence="1">
    <location>
        <begin position="177"/>
        <end position="201"/>
    </location>
</feature>
<reference evidence="2 3" key="1">
    <citation type="journal article" date="2013" name="Curr. Biol.">
        <title>The Genome of the Foraminiferan Reticulomyxa filosa.</title>
        <authorList>
            <person name="Glockner G."/>
            <person name="Hulsmann N."/>
            <person name="Schleicher M."/>
            <person name="Noegel A.A."/>
            <person name="Eichinger L."/>
            <person name="Gallinger C."/>
            <person name="Pawlowski J."/>
            <person name="Sierra R."/>
            <person name="Euteneuer U."/>
            <person name="Pillet L."/>
            <person name="Moustafa A."/>
            <person name="Platzer M."/>
            <person name="Groth M."/>
            <person name="Szafranski K."/>
            <person name="Schliwa M."/>
        </authorList>
    </citation>
    <scope>NUCLEOTIDE SEQUENCE [LARGE SCALE GENOMIC DNA]</scope>
</reference>
<keyword evidence="3" id="KW-1185">Reference proteome</keyword>
<proteinExistence type="predicted"/>
<protein>
    <submittedName>
        <fullName evidence="2">Uncharacterized protein</fullName>
    </submittedName>
</protein>
<feature type="region of interest" description="Disordered" evidence="1">
    <location>
        <begin position="1"/>
        <end position="54"/>
    </location>
</feature>
<dbReference type="Proteomes" id="UP000023152">
    <property type="component" value="Unassembled WGS sequence"/>
</dbReference>
<feature type="non-terminal residue" evidence="2">
    <location>
        <position position="1"/>
    </location>
</feature>
<evidence type="ECO:0000313" key="2">
    <source>
        <dbReference type="EMBL" id="ETO04418.1"/>
    </source>
</evidence>
<evidence type="ECO:0000256" key="1">
    <source>
        <dbReference type="SAM" id="MobiDB-lite"/>
    </source>
</evidence>
<dbReference type="SUPFAM" id="SSF48371">
    <property type="entry name" value="ARM repeat"/>
    <property type="match status" value="1"/>
</dbReference>
<gene>
    <name evidence="2" type="ORF">RFI_32978</name>
</gene>
<dbReference type="EMBL" id="ASPP01029397">
    <property type="protein sequence ID" value="ETO04418.1"/>
    <property type="molecule type" value="Genomic_DNA"/>
</dbReference>
<dbReference type="AlphaFoldDB" id="X6LRD5"/>
<dbReference type="Gene3D" id="1.25.40.180">
    <property type="match status" value="1"/>
</dbReference>
<sequence length="511" mass="57375">SQRPLATIPEQEIASNTPTITPIKSIDECDDVSENMKAETAKDDSNKQEQQLLGSQQQASVDGLAQMSTWNNHCLYVCPITFFLLVLGMCGVDPQSMVPKGLITKLEDPKLKGVSSNSSGNGSVDVDVFAQLMSQLPSLRCGTSNLPEALAEMHNLVTPMEGLAWNWNANVNIRTNNTNTNTNTNTNKNKNKNINTNTNPNTNANVNVNAVQKSNKKTTYKNAKDPVEQVGGILDHLTWENIEHSVIECSVAPIYHPHTLYQAAQRVHRSIIRKKCNLQLCCDFVVQLSNNWPSFSFGPSDKGFETLCNRVVNDMKYKHGRTNVNLSVSELSLESIGSETQSLSNSTVVEKINVSLATLCTQLSLGFVLCSNQGGKSFTHWLKDMVTNLAFIVELYLYHCLDFHRVHLLMLALADKNEEWSWKVLCETLTTYGQRLESTQESMIQIYFDRMHVRCQTKQQSREELAIQAILLNTIELRKYRWQRVPNKTNTQAAVQIKKMLTIVPTKAMHP</sequence>
<organism evidence="2 3">
    <name type="scientific">Reticulomyxa filosa</name>
    <dbReference type="NCBI Taxonomy" id="46433"/>
    <lineage>
        <taxon>Eukaryota</taxon>
        <taxon>Sar</taxon>
        <taxon>Rhizaria</taxon>
        <taxon>Retaria</taxon>
        <taxon>Foraminifera</taxon>
        <taxon>Monothalamids</taxon>
        <taxon>Reticulomyxidae</taxon>
        <taxon>Reticulomyxa</taxon>
    </lineage>
</organism>
<feature type="compositionally biased region" description="Basic and acidic residues" evidence="1">
    <location>
        <begin position="34"/>
        <end position="47"/>
    </location>
</feature>
<feature type="compositionally biased region" description="Polar residues" evidence="1">
    <location>
        <begin position="13"/>
        <end position="22"/>
    </location>
</feature>